<reference evidence="2" key="1">
    <citation type="submission" date="2023-07" db="EMBL/GenBank/DDBJ databases">
        <title>30 novel species of actinomycetes from the DSMZ collection.</title>
        <authorList>
            <person name="Nouioui I."/>
        </authorList>
    </citation>
    <scope>NUCLEOTIDE SEQUENCE [LARGE SCALE GENOMIC DNA]</scope>
    <source>
        <strain evidence="2">DSM 42041</strain>
    </source>
</reference>
<proteinExistence type="predicted"/>
<protein>
    <submittedName>
        <fullName evidence="1">Uncharacterized protein</fullName>
    </submittedName>
</protein>
<keyword evidence="2" id="KW-1185">Reference proteome</keyword>
<dbReference type="RefSeq" id="WP_311671543.1">
    <property type="nucleotide sequence ID" value="NZ_JAVREQ010000001.1"/>
</dbReference>
<name>A0ABU2NKU2_9ACTN</name>
<dbReference type="EMBL" id="JAVREQ010000001">
    <property type="protein sequence ID" value="MDT0377592.1"/>
    <property type="molecule type" value="Genomic_DNA"/>
</dbReference>
<evidence type="ECO:0000313" key="1">
    <source>
        <dbReference type="EMBL" id="MDT0377592.1"/>
    </source>
</evidence>
<gene>
    <name evidence="1" type="ORF">RM572_02230</name>
</gene>
<organism evidence="1 2">
    <name type="scientific">Streptomyces hazeniae</name>
    <dbReference type="NCBI Taxonomy" id="3075538"/>
    <lineage>
        <taxon>Bacteria</taxon>
        <taxon>Bacillati</taxon>
        <taxon>Actinomycetota</taxon>
        <taxon>Actinomycetes</taxon>
        <taxon>Kitasatosporales</taxon>
        <taxon>Streptomycetaceae</taxon>
        <taxon>Streptomyces</taxon>
    </lineage>
</organism>
<comment type="caution">
    <text evidence="1">The sequence shown here is derived from an EMBL/GenBank/DDBJ whole genome shotgun (WGS) entry which is preliminary data.</text>
</comment>
<evidence type="ECO:0000313" key="2">
    <source>
        <dbReference type="Proteomes" id="UP001183414"/>
    </source>
</evidence>
<dbReference type="Proteomes" id="UP001183414">
    <property type="component" value="Unassembled WGS sequence"/>
</dbReference>
<sequence>MKQTLESPLTRESRIAKWAHENASSHDQHYIAPTDRVVPVLFTPLVALTVAGAVGCALGPATSFATAFGYHDLEASHPDGMASTRKPVKALLAQHPGMA</sequence>
<accession>A0ABU2NKU2</accession>